<dbReference type="EMBL" id="JAUFPN010000127">
    <property type="protein sequence ID" value="MDN3564989.1"/>
    <property type="molecule type" value="Genomic_DNA"/>
</dbReference>
<evidence type="ECO:0000313" key="1">
    <source>
        <dbReference type="EMBL" id="MDN3564989.1"/>
    </source>
</evidence>
<sequence>LAVLRRGHPSAAADHAWAVGAAAAGQAPAVAAWLATPAGAALPVDLLQDLLHLAVDARALPLALEVAERLEAARGATEDRQQVIRLLLELGQPRRALDRLRGLPEGDAFPEALREAVLLDAWRQGAPVLDEARAIARQRLAAAATPAARDAAVTLLLELRAEAEALPVLRALAVEAPQRWLWAHERAAVAAGRRGEALALWASLAARPGVPAELRRQLAFRLLEAGDKRGAEGGLRLLAAAAPPESPDVRQLLYLWGPRPGGEALDWIEARARRAEGAERAAWMRVLTDRGAPARAVAVHRAGAGAALPAGTAAWLAALEAQDDRVALAAAVREVLPGATSGDLLRQLARLAARAGEAELERQALERLAASGGAGPETQRRLGVLAHLRRDRAAAERLLQAVVAAEADDYESWTILGDIAAARRDPSAARQRYAEALRRLEEAADRSTRARVLRAHLLHGLGREAEAARLYEALLVERPRDRSLRADYVALLMEQGAVRAARAALVLP</sequence>
<reference evidence="2" key="1">
    <citation type="journal article" date="2019" name="Int. J. Syst. Evol. Microbiol.">
        <title>The Global Catalogue of Microorganisms (GCM) 10K type strain sequencing project: providing services to taxonomists for standard genome sequencing and annotation.</title>
        <authorList>
            <consortium name="The Broad Institute Genomics Platform"/>
            <consortium name="The Broad Institute Genome Sequencing Center for Infectious Disease"/>
            <person name="Wu L."/>
            <person name="Ma J."/>
        </authorList>
    </citation>
    <scope>NUCLEOTIDE SEQUENCE [LARGE SCALE GENOMIC DNA]</scope>
    <source>
        <strain evidence="2">CECT 7131</strain>
    </source>
</reference>
<dbReference type="Proteomes" id="UP001529369">
    <property type="component" value="Unassembled WGS sequence"/>
</dbReference>
<feature type="non-terminal residue" evidence="1">
    <location>
        <position position="1"/>
    </location>
</feature>
<evidence type="ECO:0000313" key="2">
    <source>
        <dbReference type="Proteomes" id="UP001529369"/>
    </source>
</evidence>
<dbReference type="InterPro" id="IPR011990">
    <property type="entry name" value="TPR-like_helical_dom_sf"/>
</dbReference>
<gene>
    <name evidence="1" type="ORF">QWZ14_11520</name>
</gene>
<accession>A0ABT8A5Y4</accession>
<dbReference type="Gene3D" id="1.25.40.10">
    <property type="entry name" value="Tetratricopeptide repeat domain"/>
    <property type="match status" value="1"/>
</dbReference>
<name>A0ABT8A5Y4_9PROT</name>
<comment type="caution">
    <text evidence="1">The sequence shown here is derived from an EMBL/GenBank/DDBJ whole genome shotgun (WGS) entry which is preliminary data.</text>
</comment>
<organism evidence="1 2">
    <name type="scientific">Paeniroseomonas aquatica</name>
    <dbReference type="NCBI Taxonomy" id="373043"/>
    <lineage>
        <taxon>Bacteria</taxon>
        <taxon>Pseudomonadati</taxon>
        <taxon>Pseudomonadota</taxon>
        <taxon>Alphaproteobacteria</taxon>
        <taxon>Acetobacterales</taxon>
        <taxon>Acetobacteraceae</taxon>
        <taxon>Paeniroseomonas</taxon>
    </lineage>
</organism>
<proteinExistence type="predicted"/>
<keyword evidence="2" id="KW-1185">Reference proteome</keyword>
<dbReference type="SUPFAM" id="SSF48452">
    <property type="entry name" value="TPR-like"/>
    <property type="match status" value="1"/>
</dbReference>
<evidence type="ECO:0008006" key="3">
    <source>
        <dbReference type="Google" id="ProtNLM"/>
    </source>
</evidence>
<protein>
    <recommendedName>
        <fullName evidence="3">Tetratricopeptide repeat protein</fullName>
    </recommendedName>
</protein>